<dbReference type="KEGG" id="kpnu:LI86_15420"/>
<dbReference type="EMBL" id="CP066534">
    <property type="protein sequence ID" value="QQL36381.1"/>
    <property type="molecule type" value="Genomic_DNA"/>
</dbReference>
<reference evidence="1 2" key="1">
    <citation type="submission" date="2020-12" db="EMBL/GenBank/DDBJ databases">
        <title>The complete genome of Klebsiella pneumoniae strain 090374.</title>
        <authorList>
            <person name="Wei L."/>
            <person name="Wen H."/>
            <person name="Liu L."/>
            <person name="Feng Y."/>
            <person name="Zong Z."/>
        </authorList>
    </citation>
    <scope>NUCLEOTIDE SEQUENCE [LARGE SCALE GENOMIC DNA]</scope>
    <source>
        <strain evidence="1 2">WCHKP090374</strain>
    </source>
</reference>
<dbReference type="RefSeq" id="WP_004243011.1">
    <property type="nucleotide sequence ID" value="NZ_AP024753.1"/>
</dbReference>
<gene>
    <name evidence="1" type="ORF">H3G96_012090</name>
</gene>
<proteinExistence type="predicted"/>
<sequence>MMESAALGWVSQILQHKVIAMASCCKRAMVRKGTTATAKHALERPGEEHQVTPRIRSALSGNGRAERQEIAIFSYMLILLLSPGRAIINLSA</sequence>
<evidence type="ECO:0000313" key="1">
    <source>
        <dbReference type="EMBL" id="QQL36381.1"/>
    </source>
</evidence>
<dbReference type="Proteomes" id="UP000532829">
    <property type="component" value="Chromosome"/>
</dbReference>
<accession>A0AAW4DCR2</accession>
<name>A0AAW4DCR2_KLEPN</name>
<protein>
    <submittedName>
        <fullName evidence="1">Uncharacterized protein</fullName>
    </submittedName>
</protein>
<organism evidence="1 2">
    <name type="scientific">Klebsiella pneumoniae</name>
    <dbReference type="NCBI Taxonomy" id="573"/>
    <lineage>
        <taxon>Bacteria</taxon>
        <taxon>Pseudomonadati</taxon>
        <taxon>Pseudomonadota</taxon>
        <taxon>Gammaproteobacteria</taxon>
        <taxon>Enterobacterales</taxon>
        <taxon>Enterobacteriaceae</taxon>
        <taxon>Klebsiella/Raoultella group</taxon>
        <taxon>Klebsiella</taxon>
        <taxon>Klebsiella pneumoniae complex</taxon>
    </lineage>
</organism>
<evidence type="ECO:0000313" key="2">
    <source>
        <dbReference type="Proteomes" id="UP000532829"/>
    </source>
</evidence>
<dbReference type="AlphaFoldDB" id="A0AAW4DCR2"/>